<accession>A0ABX7PZM6</accession>
<sequence>MMAGETYNGVAGLENARRFRELMEQWLADGSFDAKLPEVARLRGVPQPEQYHAEGDAWTHSMLAIDAVPDDADPRVFWGVLLHDIGKAETTAYIKGRWRSWGHAEAGASLVPAIMARIGLPQLADDVAWLVKHHTFHFSWNLSPGARLSPKQRRFTEHPLFPLLLEVCDADAAGSRGGSDKGVKIGQLAEMFGDVTKGWADPR</sequence>
<organism evidence="3 4">
    <name type="scientific">Geobacter benzoatilyticus</name>
    <dbReference type="NCBI Taxonomy" id="2815309"/>
    <lineage>
        <taxon>Bacteria</taxon>
        <taxon>Pseudomonadati</taxon>
        <taxon>Thermodesulfobacteriota</taxon>
        <taxon>Desulfuromonadia</taxon>
        <taxon>Geobacterales</taxon>
        <taxon>Geobacteraceae</taxon>
        <taxon>Geobacter</taxon>
    </lineage>
</organism>
<dbReference type="CDD" id="cd00077">
    <property type="entry name" value="HDc"/>
    <property type="match status" value="1"/>
</dbReference>
<dbReference type="Proteomes" id="UP000663651">
    <property type="component" value="Chromosome"/>
</dbReference>
<evidence type="ECO:0000259" key="2">
    <source>
        <dbReference type="Pfam" id="PF01966"/>
    </source>
</evidence>
<protein>
    <submittedName>
        <fullName evidence="3">HD domain-containing protein</fullName>
    </submittedName>
</protein>
<evidence type="ECO:0000313" key="4">
    <source>
        <dbReference type="Proteomes" id="UP000663651"/>
    </source>
</evidence>
<keyword evidence="4" id="KW-1185">Reference proteome</keyword>
<feature type="domain" description="HD" evidence="2">
    <location>
        <begin position="75"/>
        <end position="172"/>
    </location>
</feature>
<reference evidence="3 4" key="1">
    <citation type="submission" date="2021-03" db="EMBL/GenBank/DDBJ databases">
        <title>Geobacter metallireducens gen. nov. sp. nov., a microorganism capable of coupling the complete oxidation of organic compounds to the reduction of iron and other metals.</title>
        <authorList>
            <person name="Li Y."/>
        </authorList>
    </citation>
    <scope>NUCLEOTIDE SEQUENCE [LARGE SCALE GENOMIC DNA]</scope>
    <source>
        <strain evidence="3 4">Jerry-YX</strain>
    </source>
</reference>
<dbReference type="SUPFAM" id="SSF109604">
    <property type="entry name" value="HD-domain/PDEase-like"/>
    <property type="match status" value="1"/>
</dbReference>
<dbReference type="Gene3D" id="1.10.3090.10">
    <property type="entry name" value="cca-adding enzyme, domain 2"/>
    <property type="match status" value="1"/>
</dbReference>
<dbReference type="InterPro" id="IPR003607">
    <property type="entry name" value="HD/PDEase_dom"/>
</dbReference>
<dbReference type="RefSeq" id="WP_207162394.1">
    <property type="nucleotide sequence ID" value="NZ_CP071382.1"/>
</dbReference>
<dbReference type="PANTHER" id="PTHR47545">
    <property type="entry name" value="MULTIFUNCTIONAL CCA PROTEIN"/>
    <property type="match status" value="1"/>
</dbReference>
<dbReference type="InterPro" id="IPR006674">
    <property type="entry name" value="HD_domain"/>
</dbReference>
<proteinExistence type="predicted"/>
<dbReference type="InterPro" id="IPR050124">
    <property type="entry name" value="tRNA_CCA-adding_enzyme"/>
</dbReference>
<dbReference type="Pfam" id="PF01966">
    <property type="entry name" value="HD"/>
    <property type="match status" value="1"/>
</dbReference>
<keyword evidence="1" id="KW-0547">Nucleotide-binding</keyword>
<dbReference type="EMBL" id="CP071382">
    <property type="protein sequence ID" value="QSV44606.1"/>
    <property type="molecule type" value="Genomic_DNA"/>
</dbReference>
<dbReference type="PANTHER" id="PTHR47545:SF1">
    <property type="entry name" value="MULTIFUNCTIONAL CCA PROTEIN"/>
    <property type="match status" value="1"/>
</dbReference>
<evidence type="ECO:0000313" key="3">
    <source>
        <dbReference type="EMBL" id="QSV44606.1"/>
    </source>
</evidence>
<evidence type="ECO:0000256" key="1">
    <source>
        <dbReference type="ARBA" id="ARBA00022741"/>
    </source>
</evidence>
<gene>
    <name evidence="3" type="ORF">JZM60_10545</name>
</gene>
<name>A0ABX7PZM6_9BACT</name>